<dbReference type="AlphaFoldDB" id="A0A484LQT9"/>
<feature type="region of interest" description="Disordered" evidence="1">
    <location>
        <begin position="77"/>
        <end position="103"/>
    </location>
</feature>
<name>A0A484LQT9_9ASTE</name>
<dbReference type="EMBL" id="OOIL02001808">
    <property type="protein sequence ID" value="VFQ78597.1"/>
    <property type="molecule type" value="Genomic_DNA"/>
</dbReference>
<evidence type="ECO:0000313" key="2">
    <source>
        <dbReference type="EMBL" id="VFQ78597.1"/>
    </source>
</evidence>
<proteinExistence type="predicted"/>
<dbReference type="Proteomes" id="UP000595140">
    <property type="component" value="Unassembled WGS sequence"/>
</dbReference>
<sequence length="152" mass="16262">MRNRPINPAWRLICRRYQLGAAAGCGDGDGRRRQWRSGSSTAMSSDWRRCNRRRRTTDEGETAALHSTARMAAMQRATAALDSGEGEAAAGSSATAAGGSATLSGGYWRRKQRRRWRLGDAGQRLASGDGKVAIGWCGEAGEGDGGSNWTAE</sequence>
<evidence type="ECO:0000313" key="3">
    <source>
        <dbReference type="Proteomes" id="UP000595140"/>
    </source>
</evidence>
<protein>
    <submittedName>
        <fullName evidence="2">Uncharacterized protein</fullName>
    </submittedName>
</protein>
<keyword evidence="3" id="KW-1185">Reference proteome</keyword>
<feature type="non-terminal residue" evidence="2">
    <location>
        <position position="152"/>
    </location>
</feature>
<evidence type="ECO:0000256" key="1">
    <source>
        <dbReference type="SAM" id="MobiDB-lite"/>
    </source>
</evidence>
<organism evidence="2 3">
    <name type="scientific">Cuscuta campestris</name>
    <dbReference type="NCBI Taxonomy" id="132261"/>
    <lineage>
        <taxon>Eukaryota</taxon>
        <taxon>Viridiplantae</taxon>
        <taxon>Streptophyta</taxon>
        <taxon>Embryophyta</taxon>
        <taxon>Tracheophyta</taxon>
        <taxon>Spermatophyta</taxon>
        <taxon>Magnoliopsida</taxon>
        <taxon>eudicotyledons</taxon>
        <taxon>Gunneridae</taxon>
        <taxon>Pentapetalae</taxon>
        <taxon>asterids</taxon>
        <taxon>lamiids</taxon>
        <taxon>Solanales</taxon>
        <taxon>Convolvulaceae</taxon>
        <taxon>Cuscuteae</taxon>
        <taxon>Cuscuta</taxon>
        <taxon>Cuscuta subgen. Grammica</taxon>
        <taxon>Cuscuta sect. Cleistogrammica</taxon>
    </lineage>
</organism>
<feature type="region of interest" description="Disordered" evidence="1">
    <location>
        <begin position="26"/>
        <end position="62"/>
    </location>
</feature>
<reference evidence="2 3" key="1">
    <citation type="submission" date="2018-04" db="EMBL/GenBank/DDBJ databases">
        <authorList>
            <person name="Vogel A."/>
        </authorList>
    </citation>
    <scope>NUCLEOTIDE SEQUENCE [LARGE SCALE GENOMIC DNA]</scope>
</reference>
<accession>A0A484LQT9</accession>
<gene>
    <name evidence="2" type="ORF">CCAM_LOCUS20373</name>
</gene>